<dbReference type="Proteomes" id="UP001178507">
    <property type="component" value="Unassembled WGS sequence"/>
</dbReference>
<comment type="caution">
    <text evidence="1">The sequence shown here is derived from an EMBL/GenBank/DDBJ whole genome shotgun (WGS) entry which is preliminary data.</text>
</comment>
<dbReference type="AlphaFoldDB" id="A0AA36MM40"/>
<evidence type="ECO:0000313" key="1">
    <source>
        <dbReference type="EMBL" id="CAJ1376996.1"/>
    </source>
</evidence>
<sequence length="150" mass="17297">MFDLDVTDMPGMKDRGESDYWQIANITKAFLRDPRTLPVVMCQASKSHETQHDLDVLRDLGLSFSKALVIMNYMNKQIPDMAKVSQLNAYIKGQRGKFPNARFVMLHYEDSIDKEGMSSGELEQYYQRLPQKEQASFKAHLQRMTQDEAG</sequence>
<gene>
    <name evidence="1" type="ORF">EVOR1521_LOCUS5917</name>
</gene>
<keyword evidence="2" id="KW-1185">Reference proteome</keyword>
<accession>A0AA36MM40</accession>
<dbReference type="EMBL" id="CAUJNA010000436">
    <property type="protein sequence ID" value="CAJ1376996.1"/>
    <property type="molecule type" value="Genomic_DNA"/>
</dbReference>
<reference evidence="1" key="1">
    <citation type="submission" date="2023-08" db="EMBL/GenBank/DDBJ databases">
        <authorList>
            <person name="Chen Y."/>
            <person name="Shah S."/>
            <person name="Dougan E. K."/>
            <person name="Thang M."/>
            <person name="Chan C."/>
        </authorList>
    </citation>
    <scope>NUCLEOTIDE SEQUENCE</scope>
</reference>
<name>A0AA36MM40_9DINO</name>
<dbReference type="Gene3D" id="3.40.50.300">
    <property type="entry name" value="P-loop containing nucleotide triphosphate hydrolases"/>
    <property type="match status" value="1"/>
</dbReference>
<protein>
    <submittedName>
        <fullName evidence="1">Uncharacterized protein</fullName>
    </submittedName>
</protein>
<dbReference type="InterPro" id="IPR027417">
    <property type="entry name" value="P-loop_NTPase"/>
</dbReference>
<proteinExistence type="predicted"/>
<evidence type="ECO:0000313" key="2">
    <source>
        <dbReference type="Proteomes" id="UP001178507"/>
    </source>
</evidence>
<organism evidence="1 2">
    <name type="scientific">Effrenium voratum</name>
    <dbReference type="NCBI Taxonomy" id="2562239"/>
    <lineage>
        <taxon>Eukaryota</taxon>
        <taxon>Sar</taxon>
        <taxon>Alveolata</taxon>
        <taxon>Dinophyceae</taxon>
        <taxon>Suessiales</taxon>
        <taxon>Symbiodiniaceae</taxon>
        <taxon>Effrenium</taxon>
    </lineage>
</organism>